<reference evidence="2" key="1">
    <citation type="submission" date="2022-03" db="EMBL/GenBank/DDBJ databases">
        <authorList>
            <person name="Tunstrom K."/>
        </authorList>
    </citation>
    <scope>NUCLEOTIDE SEQUENCE</scope>
</reference>
<name>A0AAU9TV86_EUPED</name>
<proteinExistence type="predicted"/>
<dbReference type="EMBL" id="CAKOGL010000009">
    <property type="protein sequence ID" value="CAH2090668.1"/>
    <property type="molecule type" value="Genomic_DNA"/>
</dbReference>
<evidence type="ECO:0000313" key="3">
    <source>
        <dbReference type="Proteomes" id="UP001153954"/>
    </source>
</evidence>
<sequence>MRVEGVMGVVTDQEQEQQQHQQRQHGLAAGRQPRASAARLHIWNDTLRSKRRHAREGALLMLVTSDIEENSLTEFESQCTASGGTSVHTGKVEYYVACARSHEARINSALIEALTAPRARHCALFIVQTSAPRGVARVRGLRRRAAQPLVDERRLASEGRPGDDAAGATEAVPRRSIRARLSCGAANTRGDTMTARISIEIE</sequence>
<evidence type="ECO:0000313" key="2">
    <source>
        <dbReference type="EMBL" id="CAH2090668.1"/>
    </source>
</evidence>
<evidence type="ECO:0000256" key="1">
    <source>
        <dbReference type="SAM" id="MobiDB-lite"/>
    </source>
</evidence>
<feature type="compositionally biased region" description="Basic and acidic residues" evidence="1">
    <location>
        <begin position="152"/>
        <end position="163"/>
    </location>
</feature>
<gene>
    <name evidence="2" type="ORF">EEDITHA_LOCUS6600</name>
</gene>
<feature type="region of interest" description="Disordered" evidence="1">
    <location>
        <begin position="1"/>
        <end position="33"/>
    </location>
</feature>
<accession>A0AAU9TV86</accession>
<protein>
    <submittedName>
        <fullName evidence="2">Uncharacterized protein</fullName>
    </submittedName>
</protein>
<keyword evidence="3" id="KW-1185">Reference proteome</keyword>
<organism evidence="2 3">
    <name type="scientific">Euphydryas editha</name>
    <name type="common">Edith's checkerspot</name>
    <dbReference type="NCBI Taxonomy" id="104508"/>
    <lineage>
        <taxon>Eukaryota</taxon>
        <taxon>Metazoa</taxon>
        <taxon>Ecdysozoa</taxon>
        <taxon>Arthropoda</taxon>
        <taxon>Hexapoda</taxon>
        <taxon>Insecta</taxon>
        <taxon>Pterygota</taxon>
        <taxon>Neoptera</taxon>
        <taxon>Endopterygota</taxon>
        <taxon>Lepidoptera</taxon>
        <taxon>Glossata</taxon>
        <taxon>Ditrysia</taxon>
        <taxon>Papilionoidea</taxon>
        <taxon>Nymphalidae</taxon>
        <taxon>Nymphalinae</taxon>
        <taxon>Euphydryas</taxon>
    </lineage>
</organism>
<dbReference type="Proteomes" id="UP001153954">
    <property type="component" value="Unassembled WGS sequence"/>
</dbReference>
<feature type="region of interest" description="Disordered" evidence="1">
    <location>
        <begin position="152"/>
        <end position="172"/>
    </location>
</feature>
<dbReference type="AlphaFoldDB" id="A0AAU9TV86"/>
<feature type="compositionally biased region" description="Low complexity" evidence="1">
    <location>
        <begin position="16"/>
        <end position="25"/>
    </location>
</feature>
<comment type="caution">
    <text evidence="2">The sequence shown here is derived from an EMBL/GenBank/DDBJ whole genome shotgun (WGS) entry which is preliminary data.</text>
</comment>